<name>A0A0N5AIM2_9BILA</name>
<keyword evidence="1" id="KW-0812">Transmembrane</keyword>
<evidence type="ECO:0000313" key="5">
    <source>
        <dbReference type="Proteomes" id="UP000046393"/>
    </source>
</evidence>
<evidence type="ECO:0000259" key="2">
    <source>
        <dbReference type="Pfam" id="PF23069"/>
    </source>
</evidence>
<protein>
    <submittedName>
        <fullName evidence="6">Uncharacterized protein</fullName>
    </submittedName>
</protein>
<accession>A0A0N5AIM2</accession>
<evidence type="ECO:0000259" key="3">
    <source>
        <dbReference type="Pfam" id="PF23070"/>
    </source>
</evidence>
<feature type="domain" description="DUF7042" evidence="2">
    <location>
        <begin position="2"/>
        <end position="61"/>
    </location>
</feature>
<organism evidence="5 6">
    <name type="scientific">Syphacia muris</name>
    <dbReference type="NCBI Taxonomy" id="451379"/>
    <lineage>
        <taxon>Eukaryota</taxon>
        <taxon>Metazoa</taxon>
        <taxon>Ecdysozoa</taxon>
        <taxon>Nematoda</taxon>
        <taxon>Chromadorea</taxon>
        <taxon>Rhabditida</taxon>
        <taxon>Spirurina</taxon>
        <taxon>Oxyuridomorpha</taxon>
        <taxon>Oxyuroidea</taxon>
        <taxon>Oxyuridae</taxon>
        <taxon>Syphacia</taxon>
    </lineage>
</organism>
<dbReference type="AlphaFoldDB" id="A0A0N5AIM2"/>
<dbReference type="Pfam" id="PF23070">
    <property type="entry name" value="DUF7043"/>
    <property type="match status" value="1"/>
</dbReference>
<keyword evidence="1" id="KW-0472">Membrane</keyword>
<dbReference type="STRING" id="451379.A0A0N5AIM2"/>
<feature type="transmembrane region" description="Helical" evidence="1">
    <location>
        <begin position="366"/>
        <end position="386"/>
    </location>
</feature>
<dbReference type="InterPro" id="IPR055470">
    <property type="entry name" value="DUF7042"/>
</dbReference>
<dbReference type="Pfam" id="PF23069">
    <property type="entry name" value="DUF7042"/>
    <property type="match status" value="1"/>
</dbReference>
<dbReference type="PANTHER" id="PTHR22255:SF4">
    <property type="entry name" value="CATION-INDEPENDENT MANNOSE-6-PHOSPHATE RECEPTOR"/>
    <property type="match status" value="1"/>
</dbReference>
<dbReference type="Proteomes" id="UP000046393">
    <property type="component" value="Unplaced"/>
</dbReference>
<dbReference type="WBParaSite" id="SMUV_0000427301-mRNA-1">
    <property type="protein sequence ID" value="SMUV_0000427301-mRNA-1"/>
    <property type="gene ID" value="SMUV_0000427301"/>
</dbReference>
<proteinExistence type="predicted"/>
<dbReference type="Pfam" id="PF23073">
    <property type="entry name" value="DUF7045"/>
    <property type="match status" value="1"/>
</dbReference>
<keyword evidence="5" id="KW-1185">Reference proteome</keyword>
<evidence type="ECO:0000313" key="6">
    <source>
        <dbReference type="WBParaSite" id="SMUV_0000427301-mRNA-1"/>
    </source>
</evidence>
<sequence length="387" mass="44117">MHLNCIGTWKGKGPEQYMAVEDQETGEIRCAMLKRLSPEKLVLYMSGDAQCSGLSSNNSFPMDTYRLRQKKLRKNLAICQFPEWLQGQYNEVTIIGDTLTYNPNALQSSSAISYCIDADEDRIAVFSETLCEEVIGFHCFRFRTRSNSVIEFKTTDRYDSYKPDLCKDDTLFENSFWTAMVAAAPETVSCGYTGIFETALKEQDSECYRMTVDCKYDHIMRISAYNCVSGTIHDTRSYECLAVWKETNDLFVYSQQIPDRQNNCFITRMVNGQLLISSSGIHCQRNYNFTLNSEKTLVLQQKAKCAESDGEMITSNVSQMATHNVRVNREEIITVNASSSNRRKSPASRTVALQQNFNTNSISSRIYFSLTLPVLFIILLTLVINYD</sequence>
<reference evidence="6" key="1">
    <citation type="submission" date="2017-02" db="UniProtKB">
        <authorList>
            <consortium name="WormBaseParasite"/>
        </authorList>
    </citation>
    <scope>IDENTIFICATION</scope>
</reference>
<evidence type="ECO:0000259" key="4">
    <source>
        <dbReference type="Pfam" id="PF23073"/>
    </source>
</evidence>
<feature type="domain" description="DUF7043" evidence="3">
    <location>
        <begin position="78"/>
        <end position="178"/>
    </location>
</feature>
<keyword evidence="1" id="KW-1133">Transmembrane helix</keyword>
<dbReference type="InterPro" id="IPR055471">
    <property type="entry name" value="DUF7043"/>
</dbReference>
<dbReference type="InterPro" id="IPR055473">
    <property type="entry name" value="DUF7045"/>
</dbReference>
<evidence type="ECO:0000256" key="1">
    <source>
        <dbReference type="SAM" id="Phobius"/>
    </source>
</evidence>
<feature type="domain" description="DUF7045" evidence="4">
    <location>
        <begin position="190"/>
        <end position="289"/>
    </location>
</feature>
<dbReference type="PANTHER" id="PTHR22255">
    <property type="entry name" value="LP06548P"/>
    <property type="match status" value="1"/>
</dbReference>